<dbReference type="EMBL" id="SHKV01000001">
    <property type="protein sequence ID" value="RZU30477.1"/>
    <property type="molecule type" value="Genomic_DNA"/>
</dbReference>
<organism evidence="1 2">
    <name type="scientific">Blastococcus saxobsidens</name>
    <dbReference type="NCBI Taxonomy" id="138336"/>
    <lineage>
        <taxon>Bacteria</taxon>
        <taxon>Bacillati</taxon>
        <taxon>Actinomycetota</taxon>
        <taxon>Actinomycetes</taxon>
        <taxon>Geodermatophilales</taxon>
        <taxon>Geodermatophilaceae</taxon>
        <taxon>Blastococcus</taxon>
    </lineage>
</organism>
<proteinExistence type="predicted"/>
<protein>
    <submittedName>
        <fullName evidence="1">Uncharacterized protein</fullName>
    </submittedName>
</protein>
<comment type="caution">
    <text evidence="1">The sequence shown here is derived from an EMBL/GenBank/DDBJ whole genome shotgun (WGS) entry which is preliminary data.</text>
</comment>
<dbReference type="RefSeq" id="WP_104529773.1">
    <property type="nucleotide sequence ID" value="NZ_POQT01000033.1"/>
</dbReference>
<dbReference type="Proteomes" id="UP000292507">
    <property type="component" value="Unassembled WGS sequence"/>
</dbReference>
<dbReference type="AlphaFoldDB" id="A0A4Q7Y137"/>
<keyword evidence="2" id="KW-1185">Reference proteome</keyword>
<evidence type="ECO:0000313" key="2">
    <source>
        <dbReference type="Proteomes" id="UP000292507"/>
    </source>
</evidence>
<accession>A0A4Q7Y137</accession>
<reference evidence="1 2" key="1">
    <citation type="submission" date="2019-02" db="EMBL/GenBank/DDBJ databases">
        <title>Sequencing the genomes of 1000 actinobacteria strains.</title>
        <authorList>
            <person name="Klenk H.-P."/>
        </authorList>
    </citation>
    <scope>NUCLEOTIDE SEQUENCE [LARGE SCALE GENOMIC DNA]</scope>
    <source>
        <strain evidence="1 2">DSM 44509</strain>
    </source>
</reference>
<name>A0A4Q7Y137_9ACTN</name>
<evidence type="ECO:0000313" key="1">
    <source>
        <dbReference type="EMBL" id="RZU30477.1"/>
    </source>
</evidence>
<sequence length="80" mass="8476">MSRAFTRAELDAMGPQELADNADAITAWAAAGAVDGQAPPDIKRPDGHVFTREELSTLTVAEFDANADAIHRQLAAGTIR</sequence>
<gene>
    <name evidence="1" type="ORF">BKA19_0093</name>
</gene>